<reference evidence="2 3" key="1">
    <citation type="submission" date="2020-07" db="EMBL/GenBank/DDBJ databases">
        <title>Sequencing the genomes of 1000 actinobacteria strains.</title>
        <authorList>
            <person name="Klenk H.-P."/>
        </authorList>
    </citation>
    <scope>NUCLEOTIDE SEQUENCE [LARGE SCALE GENOMIC DNA]</scope>
    <source>
        <strain evidence="2 3">DSM 44442</strain>
    </source>
</reference>
<dbReference type="AlphaFoldDB" id="A0A7Z0ELN2"/>
<accession>A0A7Z0ELN2</accession>
<gene>
    <name evidence="2" type="ORF">HNR10_002048</name>
</gene>
<feature type="domain" description="DUF695" evidence="1">
    <location>
        <begin position="278"/>
        <end position="376"/>
    </location>
</feature>
<proteinExistence type="predicted"/>
<evidence type="ECO:0000259" key="1">
    <source>
        <dbReference type="Pfam" id="PF05117"/>
    </source>
</evidence>
<dbReference type="RefSeq" id="WP_179822676.1">
    <property type="nucleotide sequence ID" value="NZ_JACCFS010000001.1"/>
</dbReference>
<dbReference type="InterPro" id="IPR016097">
    <property type="entry name" value="DUF695"/>
</dbReference>
<protein>
    <recommendedName>
        <fullName evidence="1">DUF695 domain-containing protein</fullName>
    </recommendedName>
</protein>
<comment type="caution">
    <text evidence="2">The sequence shown here is derived from an EMBL/GenBank/DDBJ whole genome shotgun (WGS) entry which is preliminary data.</text>
</comment>
<organism evidence="2 3">
    <name type="scientific">Nocardiopsis aegyptia</name>
    <dbReference type="NCBI Taxonomy" id="220378"/>
    <lineage>
        <taxon>Bacteria</taxon>
        <taxon>Bacillati</taxon>
        <taxon>Actinomycetota</taxon>
        <taxon>Actinomycetes</taxon>
        <taxon>Streptosporangiales</taxon>
        <taxon>Nocardiopsidaceae</taxon>
        <taxon>Nocardiopsis</taxon>
    </lineage>
</organism>
<evidence type="ECO:0000313" key="3">
    <source>
        <dbReference type="Proteomes" id="UP000572051"/>
    </source>
</evidence>
<evidence type="ECO:0000313" key="2">
    <source>
        <dbReference type="EMBL" id="NYJ34167.1"/>
    </source>
</evidence>
<keyword evidence="3" id="KW-1185">Reference proteome</keyword>
<sequence length="389" mass="43509">MALFRRRRSADSTSAVTAFWDAWPTARDALANAVETDQPAPSEVSEEVSELVRKIHPDLDWEVGRAPSRPSGGLDDLDLSMDADPSKLLEQLAAMDDPSKLTEGPVYAMTLRPGTSEEARVQAERWARSAPEDDQWAFLPVRRADHEKLSSTVTWDDHELDLSHVSVSMRVNQAAGRIEVGVYHPDNMFLSEETRQGVAEHVTLLALGEDDMVRWIGKVAPLDEAPLDPLPPTSMPAVVRQMVDLLGGPGGWAGFEGRVPIQGGLEFRIRHPLTRRDYPALSLYVHVVVPYTHLDEDRLPAEESLSALTELEERLTVLLGDNGALFARQTTGGRRQYHYYLDPDSGVLPEFEAALTDWPEGEVRLRTHLDPQWSQFNAIRRPYLRKLDG</sequence>
<name>A0A7Z0ELN2_9ACTN</name>
<dbReference type="Pfam" id="PF05117">
    <property type="entry name" value="DUF695"/>
    <property type="match status" value="1"/>
</dbReference>
<dbReference type="Proteomes" id="UP000572051">
    <property type="component" value="Unassembled WGS sequence"/>
</dbReference>
<dbReference type="EMBL" id="JACCFS010000001">
    <property type="protein sequence ID" value="NYJ34167.1"/>
    <property type="molecule type" value="Genomic_DNA"/>
</dbReference>